<dbReference type="Pfam" id="PF01661">
    <property type="entry name" value="Macro"/>
    <property type="match status" value="1"/>
</dbReference>
<evidence type="ECO:0000313" key="11">
    <source>
        <dbReference type="Proteomes" id="UP000663889"/>
    </source>
</evidence>
<evidence type="ECO:0000259" key="9">
    <source>
        <dbReference type="PROSITE" id="PS51154"/>
    </source>
</evidence>
<evidence type="ECO:0000256" key="6">
    <source>
        <dbReference type="RuleBase" id="RU362114"/>
    </source>
</evidence>
<evidence type="ECO:0000256" key="3">
    <source>
        <dbReference type="ARBA" id="ARBA00022679"/>
    </source>
</evidence>
<feature type="domain" description="PARP catalytic" evidence="8">
    <location>
        <begin position="1088"/>
        <end position="1287"/>
    </location>
</feature>
<accession>A0A815PXQ9</accession>
<comment type="subcellular location">
    <subcellularLocation>
        <location evidence="1">Nucleus</location>
    </subcellularLocation>
</comment>
<dbReference type="CDD" id="cd02907">
    <property type="entry name" value="Macro_Af1521_BAL-like"/>
    <property type="match status" value="1"/>
</dbReference>
<reference evidence="10" key="1">
    <citation type="submission" date="2021-02" db="EMBL/GenBank/DDBJ databases">
        <authorList>
            <person name="Nowell W R."/>
        </authorList>
    </citation>
    <scope>NUCLEOTIDE SEQUENCE</scope>
</reference>
<dbReference type="Gene3D" id="3.90.228.10">
    <property type="match status" value="1"/>
</dbReference>
<feature type="compositionally biased region" description="Acidic residues" evidence="7">
    <location>
        <begin position="124"/>
        <end position="139"/>
    </location>
</feature>
<feature type="region of interest" description="Disordered" evidence="7">
    <location>
        <begin position="117"/>
        <end position="152"/>
    </location>
</feature>
<dbReference type="Pfam" id="PF00644">
    <property type="entry name" value="PARP"/>
    <property type="match status" value="1"/>
</dbReference>
<protein>
    <recommendedName>
        <fullName evidence="6">Poly [ADP-ribose] polymerase</fullName>
        <shortName evidence="6">PARP</shortName>
        <ecNumber evidence="6">2.4.2.-</ecNumber>
    </recommendedName>
</protein>
<dbReference type="Gene3D" id="3.40.220.10">
    <property type="entry name" value="Leucine Aminopeptidase, subunit E, domain 1"/>
    <property type="match status" value="1"/>
</dbReference>
<feature type="region of interest" description="Disordered" evidence="7">
    <location>
        <begin position="1238"/>
        <end position="1259"/>
    </location>
</feature>
<evidence type="ECO:0000256" key="1">
    <source>
        <dbReference type="ARBA" id="ARBA00004123"/>
    </source>
</evidence>
<dbReference type="EC" id="2.4.2.-" evidence="6"/>
<dbReference type="PANTHER" id="PTHR14453">
    <property type="entry name" value="PARP/ZINC FINGER CCCH TYPE DOMAIN CONTAINING PROTEIN"/>
    <property type="match status" value="1"/>
</dbReference>
<evidence type="ECO:0000313" key="10">
    <source>
        <dbReference type="EMBL" id="CAF1454895.1"/>
    </source>
</evidence>
<keyword evidence="2 6" id="KW-0328">Glycosyltransferase</keyword>
<evidence type="ECO:0000256" key="5">
    <source>
        <dbReference type="ARBA" id="ARBA00023242"/>
    </source>
</evidence>
<dbReference type="InterPro" id="IPR052056">
    <property type="entry name" value="Mono-ARTD/PARP"/>
</dbReference>
<dbReference type="EMBL" id="CAJNOU010004783">
    <property type="protein sequence ID" value="CAF1454895.1"/>
    <property type="molecule type" value="Genomic_DNA"/>
</dbReference>
<feature type="domain" description="Macro" evidence="9">
    <location>
        <begin position="647"/>
        <end position="835"/>
    </location>
</feature>
<dbReference type="GO" id="GO:0005634">
    <property type="term" value="C:nucleus"/>
    <property type="evidence" value="ECO:0007669"/>
    <property type="project" value="UniProtKB-SubCell"/>
</dbReference>
<dbReference type="SUPFAM" id="SSF56399">
    <property type="entry name" value="ADP-ribosylation"/>
    <property type="match status" value="1"/>
</dbReference>
<dbReference type="InterPro" id="IPR043472">
    <property type="entry name" value="Macro_dom-like"/>
</dbReference>
<comment type="caution">
    <text evidence="10">The sequence shown here is derived from an EMBL/GenBank/DDBJ whole genome shotgun (WGS) entry which is preliminary data.</text>
</comment>
<dbReference type="GO" id="GO:0003950">
    <property type="term" value="F:NAD+ poly-ADP-ribosyltransferase activity"/>
    <property type="evidence" value="ECO:0007669"/>
    <property type="project" value="UniProtKB-UniRule"/>
</dbReference>
<keyword evidence="4 6" id="KW-0520">NAD</keyword>
<evidence type="ECO:0000256" key="4">
    <source>
        <dbReference type="ARBA" id="ARBA00023027"/>
    </source>
</evidence>
<dbReference type="InterPro" id="IPR012317">
    <property type="entry name" value="Poly(ADP-ribose)pol_cat_dom"/>
</dbReference>
<dbReference type="GO" id="GO:0070212">
    <property type="term" value="P:protein poly-ADP-ribosylation"/>
    <property type="evidence" value="ECO:0007669"/>
    <property type="project" value="TreeGrafter"/>
</dbReference>
<dbReference type="PANTHER" id="PTHR14453:SF102">
    <property type="entry name" value="PROTEIN MONO-ADP-RIBOSYLTRANSFERASE PARP14-LIKE"/>
    <property type="match status" value="1"/>
</dbReference>
<evidence type="ECO:0000256" key="7">
    <source>
        <dbReference type="SAM" id="MobiDB-lite"/>
    </source>
</evidence>
<dbReference type="GO" id="GO:0005737">
    <property type="term" value="C:cytoplasm"/>
    <property type="evidence" value="ECO:0007669"/>
    <property type="project" value="TreeGrafter"/>
</dbReference>
<evidence type="ECO:0000256" key="2">
    <source>
        <dbReference type="ARBA" id="ARBA00022676"/>
    </source>
</evidence>
<dbReference type="GO" id="GO:0010629">
    <property type="term" value="P:negative regulation of gene expression"/>
    <property type="evidence" value="ECO:0007669"/>
    <property type="project" value="TreeGrafter"/>
</dbReference>
<organism evidence="10 11">
    <name type="scientific">Rotaria sordida</name>
    <dbReference type="NCBI Taxonomy" id="392033"/>
    <lineage>
        <taxon>Eukaryota</taxon>
        <taxon>Metazoa</taxon>
        <taxon>Spiralia</taxon>
        <taxon>Gnathifera</taxon>
        <taxon>Rotifera</taxon>
        <taxon>Eurotatoria</taxon>
        <taxon>Bdelloidea</taxon>
        <taxon>Philodinida</taxon>
        <taxon>Philodinidae</taxon>
        <taxon>Rotaria</taxon>
    </lineage>
</organism>
<dbReference type="PROSITE" id="PS51154">
    <property type="entry name" value="MACRO"/>
    <property type="match status" value="1"/>
</dbReference>
<keyword evidence="5" id="KW-0539">Nucleus</keyword>
<dbReference type="InterPro" id="IPR002589">
    <property type="entry name" value="Macro_dom"/>
</dbReference>
<proteinExistence type="predicted"/>
<gene>
    <name evidence="10" type="ORF">SEV965_LOCUS33872</name>
</gene>
<evidence type="ECO:0000259" key="8">
    <source>
        <dbReference type="PROSITE" id="PS51059"/>
    </source>
</evidence>
<dbReference type="GO" id="GO:1990404">
    <property type="term" value="F:NAD+-protein mono-ADP-ribosyltransferase activity"/>
    <property type="evidence" value="ECO:0007669"/>
    <property type="project" value="TreeGrafter"/>
</dbReference>
<dbReference type="PROSITE" id="PS51059">
    <property type="entry name" value="PARP_CATALYTIC"/>
    <property type="match status" value="1"/>
</dbReference>
<dbReference type="GO" id="GO:0003714">
    <property type="term" value="F:transcription corepressor activity"/>
    <property type="evidence" value="ECO:0007669"/>
    <property type="project" value="TreeGrafter"/>
</dbReference>
<dbReference type="SUPFAM" id="SSF52949">
    <property type="entry name" value="Macro domain-like"/>
    <property type="match status" value="1"/>
</dbReference>
<keyword evidence="3 6" id="KW-0808">Transferase</keyword>
<sequence>MHASYQSDHIELSIELSGAARNFLASFQNKILDTICKQSGIKDTTLKNGKLQLVGNQSAITNIQSYLKQLLPEQDITIANKLKKYLQSCSKGLLLKNFVQKYRVGIFYHEISTDASVTTNNNENDSDQDENQSEDDENDDSKSSSSRASSTAKSACGDAKRSHVCVKKYIRIALCSDSKDSLYKAIKELESYNLRTQSWTLTQEEISYILKQPQQGKPPQKNTTFRNQCSQIKRYLLRLVQALSNITVQMFVFHKNGVWRVKVLGFPDHVSKAMSKIKNCLDDNVESEVQLPISKTMAVFLRKKASSDIRKLEKTHRIKITIFLPFYRKRGSEEQDDDDGHDCLKLIGCNSRINLAKENVENFLESLSEQEKHFSCGSWDHSRNIAQNIRPRLTAIQNSDDCEAIGWIKVYTATERRETTPKITVSIVGLNEEAINGVVEQCQNIVDGYVEWKPTADEYRTINVALNIKKSPSIAAFQKQWDTDVRLDGNKNTIIISARSKVLADDIKEALLSLGEVNKPRVKRISEFIPIQPNIRRFVNHGITALLNEAKSQKIFVEYQNYKGVTINCGSDIINEIKQKIDCIINDIKQKIVKSRLQLSSAESDLIRADAYKLACRIERETKTIIRDVNADNTSSTLNVNDNDTSSIMITVVNNRGQTIVVEKGDITKAKNVDAIVSAANGPLYHAGGVDKAIADAAGPALDQECKQLIAGNKGSPFPAGTAVKTTAGNLLFKCVIHAIGPQYKDGKQQEHPLLFSTVLSSLRLAEDEKFTSVALPAISANTYGFPLRDCTNIVVCAIKQFFADFPKSNVRKVILLDMDDAACNSFAREVVVDHRNTLVSDEDNYVMPCKLPSLKASWKWQDNDGEKLYCEHDMRSIETAFQQYLNTWTTSELIIGCDNLTTGTIVNYQIHFNPDLKQILKNKPNALNSRLVCGYQLRPDTGTPRDIIRYPVVQEEEDSPSVVYQPKPLDSYNLQAITTETAWDITGITNESVKQAEAAIRKAIDTATISEPFSINLSQDLEDHKEQLIKIAAQQQIEINFEQECSEQLQMTLKGLKANVFEAKLKIALYAQDILKTHADNADELRPPEEWGNQETECKLVEIPRDDPNFIRIETRMKETLDTVKIEKIERVQNVRMWSHYAFRRRELKKELHLMPNLQIEMELFHGTNNTQPSEVYNGEYGFDMTFCTSGKWGIGTYFAQKASYSCTGFAFKLPNGKRQVFLAQVLTGDVYDCPSDPSLRRPPKKNESVSGRRYNSVSGDTRGSKVYIVYENRLAYPAYLITFTC</sequence>
<name>A0A815PXQ9_9BILA</name>
<dbReference type="Proteomes" id="UP000663889">
    <property type="component" value="Unassembled WGS sequence"/>
</dbReference>
<dbReference type="SMART" id="SM00506">
    <property type="entry name" value="A1pp"/>
    <property type="match status" value="1"/>
</dbReference>